<dbReference type="SUPFAM" id="SSF53474">
    <property type="entry name" value="alpha/beta-Hydrolases"/>
    <property type="match status" value="1"/>
</dbReference>
<dbReference type="GO" id="GO:0008610">
    <property type="term" value="P:lipid biosynthetic process"/>
    <property type="evidence" value="ECO:0007669"/>
    <property type="project" value="TreeGrafter"/>
</dbReference>
<dbReference type="Gene3D" id="3.40.50.1820">
    <property type="entry name" value="alpha/beta hydrolase"/>
    <property type="match status" value="1"/>
</dbReference>
<dbReference type="OrthoDB" id="2213423at2"/>
<evidence type="ECO:0000313" key="4">
    <source>
        <dbReference type="EMBL" id="CUP50316.1"/>
    </source>
</evidence>
<evidence type="ECO:0000313" key="5">
    <source>
        <dbReference type="Proteomes" id="UP000095439"/>
    </source>
</evidence>
<dbReference type="GO" id="GO:0016491">
    <property type="term" value="F:oxidoreductase activity"/>
    <property type="evidence" value="ECO:0007669"/>
    <property type="project" value="UniProtKB-KW"/>
</dbReference>
<dbReference type="InterPro" id="IPR012223">
    <property type="entry name" value="TEII"/>
</dbReference>
<evidence type="ECO:0000259" key="2">
    <source>
        <dbReference type="Pfam" id="PF00975"/>
    </source>
</evidence>
<evidence type="ECO:0000313" key="6">
    <source>
        <dbReference type="Proteomes" id="UP000095485"/>
    </source>
</evidence>
<keyword evidence="3" id="KW-0560">Oxidoreductase</keyword>
<dbReference type="InterPro" id="IPR029058">
    <property type="entry name" value="AB_hydrolase_fold"/>
</dbReference>
<evidence type="ECO:0000313" key="3">
    <source>
        <dbReference type="EMBL" id="CUN92795.1"/>
    </source>
</evidence>
<dbReference type="RefSeq" id="WP_005344230.1">
    <property type="nucleotide sequence ID" value="NZ_CABIWY010000007.1"/>
</dbReference>
<evidence type="ECO:0000256" key="1">
    <source>
        <dbReference type="ARBA" id="ARBA00007169"/>
    </source>
</evidence>
<dbReference type="PANTHER" id="PTHR11487">
    <property type="entry name" value="THIOESTERASE"/>
    <property type="match status" value="1"/>
</dbReference>
<gene>
    <name evidence="3" type="primary">lgrE</name>
    <name evidence="3" type="ORF">ERS852423_01824</name>
    <name evidence="4" type="ORF">ERS852526_01288</name>
</gene>
<dbReference type="PANTHER" id="PTHR11487:SF0">
    <property type="entry name" value="S-ACYL FATTY ACID SYNTHASE THIOESTERASE, MEDIUM CHAIN"/>
    <property type="match status" value="1"/>
</dbReference>
<reference evidence="5 6" key="1">
    <citation type="submission" date="2015-09" db="EMBL/GenBank/DDBJ databases">
        <authorList>
            <consortium name="Pathogen Informatics"/>
        </authorList>
    </citation>
    <scope>NUCLEOTIDE SEQUENCE [LARGE SCALE GENOMIC DNA]</scope>
    <source>
        <strain evidence="3 5">2789STDY5608866</strain>
        <strain evidence="4 6">2789STDY5834914</strain>
    </source>
</reference>
<dbReference type="Proteomes" id="UP000095439">
    <property type="component" value="Unassembled WGS sequence"/>
</dbReference>
<comment type="similarity">
    <text evidence="1">Belongs to the thioesterase family.</text>
</comment>
<dbReference type="GeneID" id="96228582"/>
<dbReference type="AlphaFoldDB" id="A0A174AZH7"/>
<dbReference type="EMBL" id="CZAY01000008">
    <property type="protein sequence ID" value="CUP50316.1"/>
    <property type="molecule type" value="Genomic_DNA"/>
</dbReference>
<dbReference type="EC" id="1.1.-.-" evidence="3"/>
<dbReference type="STRING" id="88431.ERS852423_01824"/>
<name>A0A174AZH7_9FIRM</name>
<organism evidence="3 5">
    <name type="scientific">Dorea longicatena</name>
    <dbReference type="NCBI Taxonomy" id="88431"/>
    <lineage>
        <taxon>Bacteria</taxon>
        <taxon>Bacillati</taxon>
        <taxon>Bacillota</taxon>
        <taxon>Clostridia</taxon>
        <taxon>Lachnospirales</taxon>
        <taxon>Lachnospiraceae</taxon>
        <taxon>Dorea</taxon>
    </lineage>
</organism>
<proteinExistence type="inferred from homology"/>
<dbReference type="Pfam" id="PF00975">
    <property type="entry name" value="Thioesterase"/>
    <property type="match status" value="1"/>
</dbReference>
<dbReference type="InterPro" id="IPR001031">
    <property type="entry name" value="Thioesterase"/>
</dbReference>
<sequence length="248" mass="28371">MNLKLIKNTENINKEKITLFCLPFAGGGASAYNQWAKKMQGKVTVCPVQLPGREERIMEKPYIDMPVMLDDLEEAVREVVDGPYALWGHSMGGKISYELEKRLEAEGYRAKYLFISGSRIPSIPEPKPIYHLPDEAFKRELGRFEGTPKEILENQELLDFFLPMLRADFTMDETYYDKAGVVLHTPISAFGGEKDGEADESAICEWGKYTDNDFDYRIFPGGHFYLRDYEDEVISEVERRLQGMKNGG</sequence>
<accession>A0A174AZH7</accession>
<feature type="domain" description="Thioesterase" evidence="2">
    <location>
        <begin position="18"/>
        <end position="240"/>
    </location>
</feature>
<dbReference type="EMBL" id="CYYY01000007">
    <property type="protein sequence ID" value="CUN92795.1"/>
    <property type="molecule type" value="Genomic_DNA"/>
</dbReference>
<dbReference type="Proteomes" id="UP000095485">
    <property type="component" value="Unassembled WGS sequence"/>
</dbReference>
<protein>
    <submittedName>
        <fullName evidence="3">Linear gramicidin dehydrogenase LgrE</fullName>
        <ecNumber evidence="3">1.1.-.-</ecNumber>
    </submittedName>
</protein>